<keyword evidence="2 5" id="KW-0812">Transmembrane</keyword>
<evidence type="ECO:0000256" key="4">
    <source>
        <dbReference type="ARBA" id="ARBA00023136"/>
    </source>
</evidence>
<dbReference type="RefSeq" id="WP_143781933.1">
    <property type="nucleotide sequence ID" value="NZ_CP041616.1"/>
</dbReference>
<evidence type="ECO:0000256" key="3">
    <source>
        <dbReference type="ARBA" id="ARBA00022989"/>
    </source>
</evidence>
<dbReference type="Pfam" id="PF12698">
    <property type="entry name" value="ABC2_membrane_3"/>
    <property type="match status" value="1"/>
</dbReference>
<dbReference type="KEGG" id="orz:FNH13_02125"/>
<dbReference type="OrthoDB" id="3699899at2"/>
<organism evidence="7 8">
    <name type="scientific">Ornithinimicrobium ciconiae</name>
    <dbReference type="NCBI Taxonomy" id="2594265"/>
    <lineage>
        <taxon>Bacteria</taxon>
        <taxon>Bacillati</taxon>
        <taxon>Actinomycetota</taxon>
        <taxon>Actinomycetes</taxon>
        <taxon>Micrococcales</taxon>
        <taxon>Ornithinimicrobiaceae</taxon>
        <taxon>Ornithinimicrobium</taxon>
    </lineage>
</organism>
<dbReference type="Proteomes" id="UP000315395">
    <property type="component" value="Chromosome"/>
</dbReference>
<dbReference type="GO" id="GO:0140359">
    <property type="term" value="F:ABC-type transporter activity"/>
    <property type="evidence" value="ECO:0007669"/>
    <property type="project" value="InterPro"/>
</dbReference>
<dbReference type="InterPro" id="IPR052902">
    <property type="entry name" value="ABC-2_transporter"/>
</dbReference>
<sequence>MSDETLTGTVRSRPTTLPAPSAAGALTTYVTLVRWTLSQIGAMLPLIIVVQALLAAGIIVGFGFLIPDMDAATALFLSTGAPTVLLLTLGLVMVPQGVARARTDGTFHYMRSMPVWRPLLLAADLTVWVIVALPSVAVAVLVALWRYDISLSLDWPVLLSGTVLVTLTAAAVGYAIAVTLPPLLAQLVTQVLVFFVLLFSPITFPLEQLPQWFQAVHDVLPARPGADLVRAGLASDAFAASGRDLLVLAIWCVGGLAISLRALVRRG</sequence>
<feature type="transmembrane region" description="Helical" evidence="5">
    <location>
        <begin position="20"/>
        <end position="37"/>
    </location>
</feature>
<dbReference type="AlphaFoldDB" id="A0A516G706"/>
<keyword evidence="3 5" id="KW-1133">Transmembrane helix</keyword>
<feature type="domain" description="ABC-2 type transporter transmembrane" evidence="6">
    <location>
        <begin position="85"/>
        <end position="260"/>
    </location>
</feature>
<dbReference type="InterPro" id="IPR013525">
    <property type="entry name" value="ABC2_TM"/>
</dbReference>
<protein>
    <submittedName>
        <fullName evidence="7">ABC transporter permease</fullName>
    </submittedName>
</protein>
<comment type="subcellular location">
    <subcellularLocation>
        <location evidence="1">Membrane</location>
        <topology evidence="1">Multi-pass membrane protein</topology>
    </subcellularLocation>
</comment>
<keyword evidence="4 5" id="KW-0472">Membrane</keyword>
<feature type="transmembrane region" description="Helical" evidence="5">
    <location>
        <begin position="157"/>
        <end position="176"/>
    </location>
</feature>
<name>A0A516G706_9MICO</name>
<evidence type="ECO:0000256" key="5">
    <source>
        <dbReference type="SAM" id="Phobius"/>
    </source>
</evidence>
<evidence type="ECO:0000313" key="8">
    <source>
        <dbReference type="Proteomes" id="UP000315395"/>
    </source>
</evidence>
<evidence type="ECO:0000313" key="7">
    <source>
        <dbReference type="EMBL" id="QDO87275.1"/>
    </source>
</evidence>
<proteinExistence type="predicted"/>
<evidence type="ECO:0000259" key="6">
    <source>
        <dbReference type="Pfam" id="PF12698"/>
    </source>
</evidence>
<feature type="transmembrane region" description="Helical" evidence="5">
    <location>
        <begin position="44"/>
        <end position="66"/>
    </location>
</feature>
<feature type="transmembrane region" description="Helical" evidence="5">
    <location>
        <begin position="245"/>
        <end position="264"/>
    </location>
</feature>
<accession>A0A516G706</accession>
<dbReference type="PANTHER" id="PTHR43027:SF2">
    <property type="entry name" value="TRANSPORT PERMEASE PROTEIN"/>
    <property type="match status" value="1"/>
</dbReference>
<feature type="transmembrane region" description="Helical" evidence="5">
    <location>
        <begin position="115"/>
        <end position="145"/>
    </location>
</feature>
<reference evidence="7 8" key="1">
    <citation type="submission" date="2019-07" db="EMBL/GenBank/DDBJ databases">
        <title>complete genome sequencing of Ornithinimicrobium sp. H23M54.</title>
        <authorList>
            <person name="Bae J.-W."/>
            <person name="Lee S.-Y."/>
        </authorList>
    </citation>
    <scope>NUCLEOTIDE SEQUENCE [LARGE SCALE GENOMIC DNA]</scope>
    <source>
        <strain evidence="7 8">H23M54</strain>
    </source>
</reference>
<feature type="transmembrane region" description="Helical" evidence="5">
    <location>
        <begin position="72"/>
        <end position="94"/>
    </location>
</feature>
<keyword evidence="8" id="KW-1185">Reference proteome</keyword>
<dbReference type="EMBL" id="CP041616">
    <property type="protein sequence ID" value="QDO87275.1"/>
    <property type="molecule type" value="Genomic_DNA"/>
</dbReference>
<dbReference type="GO" id="GO:0016020">
    <property type="term" value="C:membrane"/>
    <property type="evidence" value="ECO:0007669"/>
    <property type="project" value="UniProtKB-SubCell"/>
</dbReference>
<dbReference type="PANTHER" id="PTHR43027">
    <property type="entry name" value="DOXORUBICIN RESISTANCE ABC TRANSPORTER PERMEASE PROTEIN DRRC-RELATED"/>
    <property type="match status" value="1"/>
</dbReference>
<evidence type="ECO:0000256" key="1">
    <source>
        <dbReference type="ARBA" id="ARBA00004141"/>
    </source>
</evidence>
<feature type="transmembrane region" description="Helical" evidence="5">
    <location>
        <begin position="183"/>
        <end position="204"/>
    </location>
</feature>
<gene>
    <name evidence="7" type="ORF">FNH13_02125</name>
</gene>
<evidence type="ECO:0000256" key="2">
    <source>
        <dbReference type="ARBA" id="ARBA00022692"/>
    </source>
</evidence>